<organism evidence="3 4">
    <name type="scientific">Insolitispirillum peregrinum</name>
    <dbReference type="NCBI Taxonomy" id="80876"/>
    <lineage>
        <taxon>Bacteria</taxon>
        <taxon>Pseudomonadati</taxon>
        <taxon>Pseudomonadota</taxon>
        <taxon>Alphaproteobacteria</taxon>
        <taxon>Rhodospirillales</taxon>
        <taxon>Novispirillaceae</taxon>
        <taxon>Insolitispirillum</taxon>
    </lineage>
</organism>
<protein>
    <submittedName>
        <fullName evidence="3">Permease of the drug/metabolite transporter (DMT) superfamily</fullName>
    </submittedName>
</protein>
<evidence type="ECO:0000313" key="3">
    <source>
        <dbReference type="EMBL" id="SIS69911.1"/>
    </source>
</evidence>
<keyword evidence="1" id="KW-0812">Transmembrane</keyword>
<feature type="transmembrane region" description="Helical" evidence="1">
    <location>
        <begin position="12"/>
        <end position="33"/>
    </location>
</feature>
<dbReference type="Proteomes" id="UP000185678">
    <property type="component" value="Unassembled WGS sequence"/>
</dbReference>
<dbReference type="EMBL" id="FTOA01000003">
    <property type="protein sequence ID" value="SIS69911.1"/>
    <property type="molecule type" value="Genomic_DNA"/>
</dbReference>
<proteinExistence type="predicted"/>
<feature type="transmembrane region" description="Helical" evidence="1">
    <location>
        <begin position="39"/>
        <end position="59"/>
    </location>
</feature>
<dbReference type="PANTHER" id="PTHR22911:SF76">
    <property type="entry name" value="EAMA DOMAIN-CONTAINING PROTEIN"/>
    <property type="match status" value="1"/>
</dbReference>
<feature type="domain" description="EamA" evidence="2">
    <location>
        <begin position="160"/>
        <end position="291"/>
    </location>
</feature>
<feature type="transmembrane region" description="Helical" evidence="1">
    <location>
        <begin position="249"/>
        <end position="268"/>
    </location>
</feature>
<sequence length="309" mass="32263">MTDTVHPSSGKATATGVLALVSWATLAILTVGAGTVPPFLMVGLAFTIAASLAVIKWLIKGESPLVHLRQPLRAWALGIFGLFGYHVLIFLALQSAPPVEANLINYLWPLLIVFFSGFLPGHRLHWFQIGGTLMGLIGVVVLVLGKSGQGLSFDPQYAVGYGAALAAAVVWAAYSVLSRLFATVPTDAVGGFCAVGAVLAFVCHALFEPAGLPQSLTQWGLVLLLGLGPAGGAFFVWDIGMKHGDIQLLGTLSYAVPLMSTLLLIVFGPGALNWGVALSCLLIVGGALLASLDRWRKRPAGDAVTAETP</sequence>
<evidence type="ECO:0000313" key="4">
    <source>
        <dbReference type="Proteomes" id="UP000185678"/>
    </source>
</evidence>
<keyword evidence="1" id="KW-0472">Membrane</keyword>
<reference evidence="3 4" key="1">
    <citation type="submission" date="2017-01" db="EMBL/GenBank/DDBJ databases">
        <authorList>
            <person name="Mah S.A."/>
            <person name="Swanson W.J."/>
            <person name="Moy G.W."/>
            <person name="Vacquier V.D."/>
        </authorList>
    </citation>
    <scope>NUCLEOTIDE SEQUENCE [LARGE SCALE GENOMIC DNA]</scope>
    <source>
        <strain evidence="3 4">DSM 11589</strain>
    </source>
</reference>
<accession>A0A1N7L807</accession>
<feature type="transmembrane region" description="Helical" evidence="1">
    <location>
        <begin position="126"/>
        <end position="145"/>
    </location>
</feature>
<dbReference type="GO" id="GO:0016020">
    <property type="term" value="C:membrane"/>
    <property type="evidence" value="ECO:0007669"/>
    <property type="project" value="InterPro"/>
</dbReference>
<feature type="transmembrane region" description="Helical" evidence="1">
    <location>
        <begin position="189"/>
        <end position="207"/>
    </location>
</feature>
<name>A0A1N7L807_9PROT</name>
<evidence type="ECO:0000256" key="1">
    <source>
        <dbReference type="SAM" id="Phobius"/>
    </source>
</evidence>
<feature type="domain" description="EamA" evidence="2">
    <location>
        <begin position="16"/>
        <end position="143"/>
    </location>
</feature>
<feature type="transmembrane region" description="Helical" evidence="1">
    <location>
        <begin position="274"/>
        <end position="292"/>
    </location>
</feature>
<feature type="transmembrane region" description="Helical" evidence="1">
    <location>
        <begin position="219"/>
        <end position="237"/>
    </location>
</feature>
<dbReference type="SUPFAM" id="SSF103481">
    <property type="entry name" value="Multidrug resistance efflux transporter EmrE"/>
    <property type="match status" value="2"/>
</dbReference>
<feature type="transmembrane region" description="Helical" evidence="1">
    <location>
        <begin position="157"/>
        <end position="177"/>
    </location>
</feature>
<dbReference type="STRING" id="80876.SAMN05421779_103162"/>
<dbReference type="InterPro" id="IPR000620">
    <property type="entry name" value="EamA_dom"/>
</dbReference>
<evidence type="ECO:0000259" key="2">
    <source>
        <dbReference type="Pfam" id="PF00892"/>
    </source>
</evidence>
<keyword evidence="1" id="KW-1133">Transmembrane helix</keyword>
<dbReference type="AlphaFoldDB" id="A0A1N7L807"/>
<feature type="transmembrane region" description="Helical" evidence="1">
    <location>
        <begin position="71"/>
        <end position="91"/>
    </location>
</feature>
<dbReference type="Pfam" id="PF00892">
    <property type="entry name" value="EamA"/>
    <property type="match status" value="2"/>
</dbReference>
<dbReference type="RefSeq" id="WP_084194694.1">
    <property type="nucleotide sequence ID" value="NZ_FTOA01000003.1"/>
</dbReference>
<keyword evidence="4" id="KW-1185">Reference proteome</keyword>
<feature type="transmembrane region" description="Helical" evidence="1">
    <location>
        <begin position="103"/>
        <end position="119"/>
    </location>
</feature>
<dbReference type="PANTHER" id="PTHR22911">
    <property type="entry name" value="ACYL-MALONYL CONDENSING ENZYME-RELATED"/>
    <property type="match status" value="1"/>
</dbReference>
<dbReference type="InterPro" id="IPR037185">
    <property type="entry name" value="EmrE-like"/>
</dbReference>
<gene>
    <name evidence="3" type="ORF">SAMN05421779_103162</name>
</gene>